<feature type="region of interest" description="Disordered" evidence="10">
    <location>
        <begin position="132"/>
        <end position="166"/>
    </location>
</feature>
<dbReference type="Gene3D" id="3.10.20.90">
    <property type="entry name" value="Phosphatidylinositol 3-kinase Catalytic Subunit, Chain A, domain 1"/>
    <property type="match status" value="1"/>
</dbReference>
<dbReference type="PROSITE" id="PS50053">
    <property type="entry name" value="UBIQUITIN_2"/>
    <property type="match status" value="1"/>
</dbReference>
<dbReference type="CDD" id="cd17064">
    <property type="entry name" value="Ubl_TAFs_like"/>
    <property type="match status" value="1"/>
</dbReference>
<feature type="compositionally biased region" description="Polar residues" evidence="10">
    <location>
        <begin position="449"/>
        <end position="459"/>
    </location>
</feature>
<feature type="compositionally biased region" description="Acidic residues" evidence="10">
    <location>
        <begin position="290"/>
        <end position="303"/>
    </location>
</feature>
<feature type="compositionally biased region" description="Polar residues" evidence="10">
    <location>
        <begin position="1584"/>
        <end position="1599"/>
    </location>
</feature>
<comment type="subcellular location">
    <subcellularLocation>
        <location evidence="1">Nucleus</location>
    </subcellularLocation>
</comment>
<feature type="compositionally biased region" description="Basic and acidic residues" evidence="10">
    <location>
        <begin position="1297"/>
        <end position="1306"/>
    </location>
</feature>
<dbReference type="GO" id="GO:0016251">
    <property type="term" value="F:RNA polymerase II general transcription initiation factor activity"/>
    <property type="evidence" value="ECO:0007669"/>
    <property type="project" value="InterPro"/>
</dbReference>
<evidence type="ECO:0000256" key="2">
    <source>
        <dbReference type="ARBA" id="ARBA00009064"/>
    </source>
</evidence>
<dbReference type="InterPro" id="IPR041670">
    <property type="entry name" value="Znf-CCHC_6"/>
</dbReference>
<feature type="compositionally biased region" description="Basic and acidic residues" evidence="10">
    <location>
        <begin position="354"/>
        <end position="363"/>
    </location>
</feature>
<feature type="region of interest" description="Disordered" evidence="10">
    <location>
        <begin position="2083"/>
        <end position="2103"/>
    </location>
</feature>
<dbReference type="GO" id="GO:0051123">
    <property type="term" value="P:RNA polymerase II preinitiation complex assembly"/>
    <property type="evidence" value="ECO:0007669"/>
    <property type="project" value="TreeGrafter"/>
</dbReference>
<feature type="region of interest" description="Disordered" evidence="10">
    <location>
        <begin position="1338"/>
        <end position="1394"/>
    </location>
</feature>
<dbReference type="FunFam" id="3.10.20.90:FF:000223">
    <property type="entry name" value="Transcription initiation factor TFIID subunit 1"/>
    <property type="match status" value="1"/>
</dbReference>
<dbReference type="GO" id="GO:0004402">
    <property type="term" value="F:histone acetyltransferase activity"/>
    <property type="evidence" value="ECO:0007669"/>
    <property type="project" value="InterPro"/>
</dbReference>
<evidence type="ECO:0000256" key="3">
    <source>
        <dbReference type="ARBA" id="ARBA00023015"/>
    </source>
</evidence>
<evidence type="ECO:0000256" key="1">
    <source>
        <dbReference type="ARBA" id="ARBA00004123"/>
    </source>
</evidence>
<dbReference type="Pfam" id="PF15288">
    <property type="entry name" value="zf-CCHC_6"/>
    <property type="match status" value="1"/>
</dbReference>
<feature type="domain" description="Ubiquitin-like" evidence="12">
    <location>
        <begin position="717"/>
        <end position="788"/>
    </location>
</feature>
<feature type="region of interest" description="Disordered" evidence="10">
    <location>
        <begin position="1"/>
        <end position="38"/>
    </location>
</feature>
<feature type="compositionally biased region" description="Acidic residues" evidence="10">
    <location>
        <begin position="1286"/>
        <end position="1296"/>
    </location>
</feature>
<evidence type="ECO:0000256" key="4">
    <source>
        <dbReference type="ARBA" id="ARBA00023117"/>
    </source>
</evidence>
<dbReference type="InterPro" id="IPR029071">
    <property type="entry name" value="Ubiquitin-like_domsf"/>
</dbReference>
<dbReference type="SUPFAM" id="SSF47370">
    <property type="entry name" value="Bromodomain"/>
    <property type="match status" value="1"/>
</dbReference>
<protein>
    <recommendedName>
        <fullName evidence="7">Transcription initiation factor TFIID subunit 1</fullName>
    </recommendedName>
</protein>
<feature type="region of interest" description="Disordered" evidence="10">
    <location>
        <begin position="206"/>
        <end position="240"/>
    </location>
</feature>
<feature type="compositionally biased region" description="Acidic residues" evidence="10">
    <location>
        <begin position="147"/>
        <end position="160"/>
    </location>
</feature>
<keyword evidence="6" id="KW-0539">Nucleus</keyword>
<feature type="compositionally biased region" description="Basic and acidic residues" evidence="10">
    <location>
        <begin position="206"/>
        <end position="217"/>
    </location>
</feature>
<sequence>MGDLLRNKSAYESDDEKAEEENEEEDEENGERGRGRMLGFMFGNVDDAGDLDEEYLDQDAKEHLSALADQLGPSLVDMELSAKWKRSAAGKNAEEEQEDYAKKAEDAVDYEDIQEEYDGPEVQLLPQEEQFYAQAAIAGPSRKLADEDNYDEEEEEEPAEGNELVTDAEVVDVSLAEPEPEEEPVILPVAKEGDLAEAAKLVEVSEVREEAKEEDLQTKTPLVEEEQTGTKPQDEDSPKIELPVLCEEDGKEVLWFSEIFGDNRPYYWLQLGIGAGRQKRHTPREKVEWAEEEDEALEEDEEEVFKSCPYRHPTGDDLSSIEIDKDEDDGVEEEEQESSAAEEDTSEPSPETEGELKGGAKGRRFEFYSSQAMKGGTNDWEELSQWRDSIPSANFVAIHQQDWEANILWDKVENRGVKLRELRSEEEFSEGSIEVESESDEDMIYSRIGQKTSRQSQRNPLGMSNEPERSVLQEWNRPVTVEPLSRPHLKSSEDAETALEHRHPQMLRLESLSIDTTLPDIEGKGEGDTSDLGSRLNKLSMTCSQKNRELASGSWLDNVLWDHDSPSGDLNCERPKFIYDLQDGEMVFEIPNNKWGQTLRVHAAAVVLSPTGGKDGGVEGGEVVMHAASSIARFNISNDKYYTNKKTHQQQKSHAKKRAVHGVKVMHSLPAIKLQTMKPKLTNKDLANFHRPKAVWYPHHNEVAAKEQGKLAVKGSMKVILKTLGGKGSKLYVDASETVEVLKAKAAKKLGDLKASEKTKLLYSGKELEEGRTFAEQEVPPNSVLHLVRTRICPWPKAQRLPGENKPIRPPGAFKKKSELSVKDGHVALMEYCEERPLLLSNVGMGARLSTYYRKSSPTDTTAATLRNERGPWVGVPLPLEPTEDSPFLGDIRQGDTVSSLETNMYRSPAFSHKVPHTDFLLVRSAKGKLSLRRIDSLHVVGQQEPHMEVLTPTSKTVQYYIGMRLLVYVYREFRANEKPSSVPRVRADELISQFPALTEGFIRKRLKHCADLQKGPGGEMWWVMRRNFRIPSEEELRRMVTPEMVCTYESMQAGLHHLKRMGVQKLTQPSGLSAAMNMLPDEAITLAAASHIERELQITPWNLSSNFVSATLQGRGSLERLEITGAGDPSGRGLGFSYLRVATKPPNVGAIVEKKAAVARGGGAVTGTDADLRRLSMDAAREVLLKFKVSEAQIDKLTRWHRIALVRKLSSEQAASGVKVGVAALNKFARGQRMSFMQLQQQTREKCQEIWDRQAQSLAAAEGEDSESDGEANGDLDSFAGDLENLLEAEEGEDGEERKGRKDGMRGLGARRRALQAQKEEEMEDEEAEAAELRRMLLEDDEAEEEQKKKKSGTVSKEKKVAQPKEANGAEAEASASAAKKKRRILKRIIRTKKPDGTYTSREIIIDDPKEVALYLAKKNSLKTAGQKTTGDKVNVPKKGAAKPKKEKKPPVIKDAAKPKAPAKKVTSKEGGKEKPGRDGLRVVCGACGQLGHMRTNKKCPLYMEDSEGNLQRHDSAAAEGLLERQGTKITIKKKKIDELQLNKPTQLMKVTPKKPVKAPTPTVKFPALKIKIQSAAKENHSESSLGNNGSKLETNSITKERPQVAEQEKPIVKSPLVGDDLKFSQGFPPEKIQGNKLKIMKKNKKKKVKEKAPVKQVKKPDEYYDQPGVGHSDSEFEKERELEAERQRLEMEREQEEREKEMEREREREREERERDRQRDQMRLQKRKEKMLEKQRKEKELEREEKEREERERLAQEQMEKDRLRELKEKKRQRIREEKERERLREEKEKERELQKELAREEKERARAREEMEREKERERLMREEKERQDRIERERAEKERERQEKLRLQRLKQEKIREEELQKERMQKARLEKEKKLKEKQKEEKLKEQKLLMEKPKIREKQIHAPAEKELRVREPPRETTGKKEKGRVLKKRAHTELGAGGGQRVDAVKRRKRGGEEVELSNHFESIVEHLKNSDVAYLFLKPVSKKEAPDYLDYVKKPMDLGLIRDKVRKMVYRCRDDFRADVEQIAENAHIYNDGRNPGIPPLADKLLDLCDSQLRLKKQEFEELEDALEGYEGDGLYAAPNGRVSPPLDRRRKRLY</sequence>
<evidence type="ECO:0000256" key="9">
    <source>
        <dbReference type="SAM" id="Coils"/>
    </source>
</evidence>
<dbReference type="InterPro" id="IPR022591">
    <property type="entry name" value="TAF1_HAT_dom"/>
</dbReference>
<gene>
    <name evidence="13" type="ORF">Mp_5g22790</name>
</gene>
<name>A0AAF6BL89_MARPO</name>
<feature type="compositionally biased region" description="Low complexity" evidence="10">
    <location>
        <begin position="1366"/>
        <end position="1379"/>
    </location>
</feature>
<feature type="region of interest" description="Disordered" evidence="10">
    <location>
        <begin position="85"/>
        <end position="114"/>
    </location>
</feature>
<feature type="region of interest" description="Disordered" evidence="10">
    <location>
        <begin position="798"/>
        <end position="817"/>
    </location>
</feature>
<feature type="compositionally biased region" description="Basic and acidic residues" evidence="10">
    <location>
        <begin position="1652"/>
        <end position="1664"/>
    </location>
</feature>
<feature type="compositionally biased region" description="Basic and acidic residues" evidence="10">
    <location>
        <begin position="1732"/>
        <end position="1849"/>
    </location>
</feature>
<dbReference type="InterPro" id="IPR040240">
    <property type="entry name" value="TAF1"/>
</dbReference>
<evidence type="ECO:0000259" key="12">
    <source>
        <dbReference type="PROSITE" id="PS50053"/>
    </source>
</evidence>
<keyword evidence="4 8" id="KW-0103">Bromodomain</keyword>
<feature type="compositionally biased region" description="Basic and acidic residues" evidence="10">
    <location>
        <begin position="1874"/>
        <end position="1931"/>
    </location>
</feature>
<dbReference type="PROSITE" id="PS50014">
    <property type="entry name" value="BROMODOMAIN_2"/>
    <property type="match status" value="1"/>
</dbReference>
<dbReference type="SMART" id="SM00297">
    <property type="entry name" value="BROMO"/>
    <property type="match status" value="1"/>
</dbReference>
<feature type="region of interest" description="Disordered" evidence="10">
    <location>
        <begin position="448"/>
        <end position="468"/>
    </location>
</feature>
<keyword evidence="9" id="KW-0175">Coiled coil</keyword>
<dbReference type="SUPFAM" id="SSF54236">
    <property type="entry name" value="Ubiquitin-like"/>
    <property type="match status" value="1"/>
</dbReference>
<keyword evidence="5" id="KW-0804">Transcription</keyword>
<feature type="compositionally biased region" description="Basic and acidic residues" evidence="10">
    <location>
        <begin position="1674"/>
        <end position="1725"/>
    </location>
</feature>
<dbReference type="Pfam" id="PF12157">
    <property type="entry name" value="DUF3591"/>
    <property type="match status" value="1"/>
</dbReference>
<evidence type="ECO:0000256" key="10">
    <source>
        <dbReference type="SAM" id="MobiDB-lite"/>
    </source>
</evidence>
<dbReference type="GO" id="GO:0017025">
    <property type="term" value="F:TBP-class protein binding"/>
    <property type="evidence" value="ECO:0007669"/>
    <property type="project" value="InterPro"/>
</dbReference>
<dbReference type="Pfam" id="PF00240">
    <property type="entry name" value="ubiquitin"/>
    <property type="match status" value="1"/>
</dbReference>
<proteinExistence type="inferred from homology"/>
<dbReference type="PANTHER" id="PTHR13900">
    <property type="entry name" value="TRANSCRIPTION INITIATION FACTOR TFIID"/>
    <property type="match status" value="1"/>
</dbReference>
<feature type="compositionally biased region" description="Basic and acidic residues" evidence="10">
    <location>
        <begin position="1600"/>
        <end position="1613"/>
    </location>
</feature>
<keyword evidence="3" id="KW-0805">Transcription regulation</keyword>
<dbReference type="Proteomes" id="UP001162541">
    <property type="component" value="Chromosome 5"/>
</dbReference>
<feature type="region of interest" description="Disordered" evidence="10">
    <location>
        <begin position="1256"/>
        <end position="1310"/>
    </location>
</feature>
<feature type="compositionally biased region" description="Acidic residues" evidence="10">
    <location>
        <begin position="324"/>
        <end position="353"/>
    </location>
</feature>
<organism evidence="13 14">
    <name type="scientific">Marchantia polymorpha subsp. ruderalis</name>
    <dbReference type="NCBI Taxonomy" id="1480154"/>
    <lineage>
        <taxon>Eukaryota</taxon>
        <taxon>Viridiplantae</taxon>
        <taxon>Streptophyta</taxon>
        <taxon>Embryophyta</taxon>
        <taxon>Marchantiophyta</taxon>
        <taxon>Marchantiopsida</taxon>
        <taxon>Marchantiidae</taxon>
        <taxon>Marchantiales</taxon>
        <taxon>Marchantiaceae</taxon>
        <taxon>Marchantia</taxon>
    </lineage>
</organism>
<evidence type="ECO:0000256" key="6">
    <source>
        <dbReference type="ARBA" id="ARBA00023242"/>
    </source>
</evidence>
<dbReference type="InterPro" id="IPR001487">
    <property type="entry name" value="Bromodomain"/>
</dbReference>
<feature type="region of interest" description="Disordered" evidence="10">
    <location>
        <begin position="276"/>
        <end position="363"/>
    </location>
</feature>
<feature type="region of interest" description="Disordered" evidence="10">
    <location>
        <begin position="1420"/>
        <end position="1482"/>
    </location>
</feature>
<dbReference type="Pfam" id="PF00439">
    <property type="entry name" value="Bromodomain"/>
    <property type="match status" value="1"/>
</dbReference>
<dbReference type="GO" id="GO:0005669">
    <property type="term" value="C:transcription factor TFIID complex"/>
    <property type="evidence" value="ECO:0007669"/>
    <property type="project" value="InterPro"/>
</dbReference>
<dbReference type="InterPro" id="IPR018359">
    <property type="entry name" value="Bromodomain_CS"/>
</dbReference>
<dbReference type="SMART" id="SM00213">
    <property type="entry name" value="UBQ"/>
    <property type="match status" value="1"/>
</dbReference>
<feature type="coiled-coil region" evidence="9">
    <location>
        <begin position="2054"/>
        <end position="2081"/>
    </location>
</feature>
<feature type="region of interest" description="Disordered" evidence="10">
    <location>
        <begin position="1576"/>
        <end position="1849"/>
    </location>
</feature>
<dbReference type="PROSITE" id="PS00633">
    <property type="entry name" value="BROMODOMAIN_1"/>
    <property type="match status" value="1"/>
</dbReference>
<reference evidence="14" key="1">
    <citation type="journal article" date="2020" name="Curr. Biol.">
        <title>Chromatin organization in early land plants reveals an ancestral association between H3K27me3, transposons, and constitutive heterochromatin.</title>
        <authorList>
            <person name="Montgomery S.A."/>
            <person name="Tanizawa Y."/>
            <person name="Galik B."/>
            <person name="Wang N."/>
            <person name="Ito T."/>
            <person name="Mochizuki T."/>
            <person name="Akimcheva S."/>
            <person name="Bowman J.L."/>
            <person name="Cognat V."/>
            <person name="Marechal-Drouard L."/>
            <person name="Ekker H."/>
            <person name="Hong S.F."/>
            <person name="Kohchi T."/>
            <person name="Lin S.S."/>
            <person name="Liu L.D."/>
            <person name="Nakamura Y."/>
            <person name="Valeeva L.R."/>
            <person name="Shakirov E.V."/>
            <person name="Shippen D.E."/>
            <person name="Wei W.L."/>
            <person name="Yagura M."/>
            <person name="Yamaoka S."/>
            <person name="Yamato K.T."/>
            <person name="Liu C."/>
            <person name="Berger F."/>
        </authorList>
    </citation>
    <scope>NUCLEOTIDE SEQUENCE [LARGE SCALE GENOMIC DNA]</scope>
    <source>
        <strain evidence="14">Tak-1</strain>
    </source>
</reference>
<dbReference type="Gene3D" id="1.10.1100.10">
    <property type="entry name" value="TAFII-230 TBP-binding domain"/>
    <property type="match status" value="1"/>
</dbReference>
<evidence type="ECO:0000256" key="8">
    <source>
        <dbReference type="PROSITE-ProRule" id="PRU00035"/>
    </source>
</evidence>
<evidence type="ECO:0000259" key="11">
    <source>
        <dbReference type="PROSITE" id="PS50014"/>
    </source>
</evidence>
<accession>A0AAF6BL89</accession>
<dbReference type="PANTHER" id="PTHR13900:SF0">
    <property type="entry name" value="TRANSCRIPTION INITIATION FACTOR TFIID SUBUNIT 1"/>
    <property type="match status" value="1"/>
</dbReference>
<feature type="compositionally biased region" description="Acidic residues" evidence="10">
    <location>
        <begin position="1263"/>
        <end position="1275"/>
    </location>
</feature>
<feature type="compositionally biased region" description="Basic residues" evidence="10">
    <location>
        <begin position="1640"/>
        <end position="1651"/>
    </location>
</feature>
<dbReference type="InterPro" id="IPR036427">
    <property type="entry name" value="Bromodomain-like_sf"/>
</dbReference>
<evidence type="ECO:0000313" key="14">
    <source>
        <dbReference type="Proteomes" id="UP001162541"/>
    </source>
</evidence>
<feature type="domain" description="Bromo" evidence="11">
    <location>
        <begin position="1976"/>
        <end position="2046"/>
    </location>
</feature>
<feature type="compositionally biased region" description="Basic and acidic residues" evidence="10">
    <location>
        <begin position="1468"/>
        <end position="1482"/>
    </location>
</feature>
<dbReference type="InterPro" id="IPR000626">
    <property type="entry name" value="Ubiquitin-like_dom"/>
</dbReference>
<evidence type="ECO:0000256" key="7">
    <source>
        <dbReference type="ARBA" id="ARBA00040102"/>
    </source>
</evidence>
<comment type="similarity">
    <text evidence="2">Belongs to the TAF1 family.</text>
</comment>
<evidence type="ECO:0000256" key="5">
    <source>
        <dbReference type="ARBA" id="ARBA00023163"/>
    </source>
</evidence>
<evidence type="ECO:0000313" key="13">
    <source>
        <dbReference type="EMBL" id="BBN12773.1"/>
    </source>
</evidence>
<feature type="compositionally biased region" description="Basic and acidic residues" evidence="10">
    <location>
        <begin position="1"/>
        <end position="11"/>
    </location>
</feature>
<feature type="compositionally biased region" description="Basic residues" evidence="10">
    <location>
        <begin position="1380"/>
        <end position="1393"/>
    </location>
</feature>
<feature type="compositionally biased region" description="Acidic residues" evidence="10">
    <location>
        <begin position="12"/>
        <end position="29"/>
    </location>
</feature>
<feature type="compositionally biased region" description="Basic and acidic residues" evidence="10">
    <location>
        <begin position="1450"/>
        <end position="1459"/>
    </location>
</feature>
<dbReference type="Pfam" id="PF09247">
    <property type="entry name" value="TBP-binding"/>
    <property type="match status" value="1"/>
</dbReference>
<dbReference type="EMBL" id="AP019870">
    <property type="protein sequence ID" value="BBN12773.1"/>
    <property type="molecule type" value="Genomic_DNA"/>
</dbReference>
<dbReference type="PRINTS" id="PR00503">
    <property type="entry name" value="BROMODOMAIN"/>
</dbReference>
<dbReference type="InterPro" id="IPR009067">
    <property type="entry name" value="TAF_II_230-bd"/>
</dbReference>
<feature type="region of interest" description="Disordered" evidence="10">
    <location>
        <begin position="1874"/>
        <end position="1935"/>
    </location>
</feature>
<dbReference type="SUPFAM" id="SSF47055">
    <property type="entry name" value="TAF(II)230 TBP-binding fragment"/>
    <property type="match status" value="1"/>
</dbReference>
<dbReference type="InterPro" id="IPR036741">
    <property type="entry name" value="TAFII-230_TBP-bd_sf"/>
</dbReference>
<dbReference type="Gene3D" id="1.20.920.10">
    <property type="entry name" value="Bromodomain-like"/>
    <property type="match status" value="1"/>
</dbReference>